<evidence type="ECO:0000256" key="4">
    <source>
        <dbReference type="SAM" id="MobiDB-lite"/>
    </source>
</evidence>
<dbReference type="GO" id="GO:0005525">
    <property type="term" value="F:GTP binding"/>
    <property type="evidence" value="ECO:0007669"/>
    <property type="project" value="UniProtKB-KW"/>
</dbReference>
<dbReference type="WBParaSite" id="MBELARI_LOCUS14119">
    <property type="protein sequence ID" value="MBELARI_LOCUS14119"/>
    <property type="gene ID" value="MBELARI_LOCUS14119"/>
</dbReference>
<dbReference type="InterPro" id="IPR030386">
    <property type="entry name" value="G_GB1_RHD3_dom"/>
</dbReference>
<protein>
    <submittedName>
        <fullName evidence="7">GB1/RHD3-type G domain-containing protein</fullName>
    </submittedName>
</protein>
<dbReference type="GO" id="GO:0003924">
    <property type="term" value="F:GTPase activity"/>
    <property type="evidence" value="ECO:0007669"/>
    <property type="project" value="InterPro"/>
</dbReference>
<comment type="similarity">
    <text evidence="3">Belongs to the TRAFAC class dynamin-like GTPase superfamily. GB1/RHD3 GTPase family.</text>
</comment>
<evidence type="ECO:0000256" key="1">
    <source>
        <dbReference type="ARBA" id="ARBA00022741"/>
    </source>
</evidence>
<keyword evidence="1" id="KW-0547">Nucleotide-binding</keyword>
<dbReference type="InterPro" id="IPR015894">
    <property type="entry name" value="Guanylate-bd_N"/>
</dbReference>
<organism evidence="6 7">
    <name type="scientific">Mesorhabditis belari</name>
    <dbReference type="NCBI Taxonomy" id="2138241"/>
    <lineage>
        <taxon>Eukaryota</taxon>
        <taxon>Metazoa</taxon>
        <taxon>Ecdysozoa</taxon>
        <taxon>Nematoda</taxon>
        <taxon>Chromadorea</taxon>
        <taxon>Rhabditida</taxon>
        <taxon>Rhabditina</taxon>
        <taxon>Rhabditomorpha</taxon>
        <taxon>Rhabditoidea</taxon>
        <taxon>Rhabditidae</taxon>
        <taxon>Mesorhabditinae</taxon>
        <taxon>Mesorhabditis</taxon>
    </lineage>
</organism>
<keyword evidence="6" id="KW-1185">Reference proteome</keyword>
<dbReference type="AlphaFoldDB" id="A0AAF3EJB6"/>
<dbReference type="InterPro" id="IPR027417">
    <property type="entry name" value="P-loop_NTPase"/>
</dbReference>
<sequence>MSHNRFTSAENDYESNFTDAKLQDREVDELYQMFQEKLKFLENYADATDEMRENCREAARESLFSEIGRLSDPDRAMERIRGLLENQKAPVLTQTQVSVGESQVFGSSVELVETHSSHSASSPDHSESSTDIEIINLEESDLHPESKQLNETEAIFSQGLVPLFDITEEGETVFHRENLDSLCAQIGKRPVAIISTAGKFRQGKTFWSNVLLDGLRKDQAGYKDDEHIGGHGGIRFQSGYERHTRGIMVWPKVFDRKDKEGKDIAVILIDTQGTFDTCSDIADSAVIFAISLLMSSIKIFNTKSQIDAQDLDALNVFISFSQKTDEKVGQHFILMMRDALETGLQPEYISYLRSGTRRAPELLRLMDGVFDAFESVECYMVPRPSEHVLRASGEIRAGDCGSDFLMGLCGAANHVLNNLVAKKVMGTPLTGSTLKQYVENLVEHIRDNHHKAIGSAFAATSQLYFEKARSASNETFAKLYEQLVRLHNHRPIKPSEYNEAIQHIVQETFKEYQTHPLFGSTELKAKEFENFQRSLLDRCDEKEENNRQRYRDVQMADAVNGSYEIYEKEMKPDFLETLLGNREKKINYVNERHANALPMAMDNFENAVSDFQNELGLIDSKRELLKEMITLRFTDLQNDNAIMVLQVKVREMFAQLGEEYARLLKEQISIVKKLEDVDGILQKSQVLQQGRYELSKAEFLSEASMNLPNIDQKMLAQMLDNYKDSVSVEFRKHENEFEAQVRTHLNMEKLKAKMEAIRAKQQETQRKFNDEKRKTQDELNEMQKKLDQEKRARESTEKHQAMHPMIMMMKEMNENSMRQMEQMRADREERERREQHLADERAHQRQVEMELLRQERKERERREEARDARRTEIENHRRAEDRIRQEATERLRQAEERRRQEAIAAQEKPKETCRLM</sequence>
<dbReference type="PANTHER" id="PTHR10751">
    <property type="entry name" value="GUANYLATE BINDING PROTEIN"/>
    <property type="match status" value="1"/>
</dbReference>
<evidence type="ECO:0000256" key="2">
    <source>
        <dbReference type="ARBA" id="ARBA00023134"/>
    </source>
</evidence>
<dbReference type="SUPFAM" id="SSF52540">
    <property type="entry name" value="P-loop containing nucleoside triphosphate hydrolases"/>
    <property type="match status" value="1"/>
</dbReference>
<dbReference type="Gene3D" id="3.40.50.300">
    <property type="entry name" value="P-loop containing nucleotide triphosphate hydrolases"/>
    <property type="match status" value="1"/>
</dbReference>
<dbReference type="PROSITE" id="PS51715">
    <property type="entry name" value="G_GB1_RHD3"/>
    <property type="match status" value="1"/>
</dbReference>
<keyword evidence="2" id="KW-0342">GTP-binding</keyword>
<dbReference type="Pfam" id="PF02263">
    <property type="entry name" value="GBP"/>
    <property type="match status" value="1"/>
</dbReference>
<name>A0AAF3EJB6_9BILA</name>
<feature type="region of interest" description="Disordered" evidence="4">
    <location>
        <begin position="816"/>
        <end position="916"/>
    </location>
</feature>
<evidence type="ECO:0000256" key="3">
    <source>
        <dbReference type="PROSITE-ProRule" id="PRU01052"/>
    </source>
</evidence>
<dbReference type="Proteomes" id="UP000887575">
    <property type="component" value="Unassembled WGS sequence"/>
</dbReference>
<reference evidence="7" key="1">
    <citation type="submission" date="2024-02" db="UniProtKB">
        <authorList>
            <consortium name="WormBaseParasite"/>
        </authorList>
    </citation>
    <scope>IDENTIFICATION</scope>
</reference>
<feature type="domain" description="GB1/RHD3-type G" evidence="5">
    <location>
        <begin position="188"/>
        <end position="305"/>
    </location>
</feature>
<accession>A0AAF3EJB6</accession>
<feature type="compositionally biased region" description="Basic and acidic residues" evidence="4">
    <location>
        <begin position="821"/>
        <end position="916"/>
    </location>
</feature>
<proteinExistence type="inferred from homology"/>
<evidence type="ECO:0000259" key="5">
    <source>
        <dbReference type="PROSITE" id="PS51715"/>
    </source>
</evidence>
<evidence type="ECO:0000313" key="7">
    <source>
        <dbReference type="WBParaSite" id="MBELARI_LOCUS14119"/>
    </source>
</evidence>
<evidence type="ECO:0000313" key="6">
    <source>
        <dbReference type="Proteomes" id="UP000887575"/>
    </source>
</evidence>